<feature type="signal peptide" evidence="3">
    <location>
        <begin position="1"/>
        <end position="35"/>
    </location>
</feature>
<dbReference type="EMBL" id="BMIY01000010">
    <property type="protein sequence ID" value="GFZ79407.1"/>
    <property type="molecule type" value="Genomic_DNA"/>
</dbReference>
<feature type="chain" id="PRO_5037619754" evidence="3">
    <location>
        <begin position="36"/>
        <end position="315"/>
    </location>
</feature>
<accession>A0A916QM62</accession>
<dbReference type="PANTHER" id="PTHR43157:SF31">
    <property type="entry name" value="PHOSPHATIDYLINOSITOL-GLYCAN BIOSYNTHESIS CLASS F PROTEIN"/>
    <property type="match status" value="1"/>
</dbReference>
<organism evidence="4 5">
    <name type="scientific">Pseudohongiella nitratireducens</name>
    <dbReference type="NCBI Taxonomy" id="1768907"/>
    <lineage>
        <taxon>Bacteria</taxon>
        <taxon>Pseudomonadati</taxon>
        <taxon>Pseudomonadota</taxon>
        <taxon>Gammaproteobacteria</taxon>
        <taxon>Pseudomonadales</taxon>
        <taxon>Pseudohongiellaceae</taxon>
        <taxon>Pseudohongiella</taxon>
    </lineage>
</organism>
<dbReference type="InterPro" id="IPR002347">
    <property type="entry name" value="SDR_fam"/>
</dbReference>
<evidence type="ECO:0000256" key="3">
    <source>
        <dbReference type="SAM" id="SignalP"/>
    </source>
</evidence>
<sequence length="315" mass="33729">MQVKQIGTDTVRRTFLALAALVCLALTFAAFPTPAFSQAHPSLVGKTVLVTGSTDGLGREVATRLGLLGAHVLVHGRNVERGEEVVESINAGPGTAAFYRADLGSLQEVRDLAAQVIQDNQRLHLLVNNAGIASGFNDGQKAMSDDGYEMIFQVNYLSHYLLTDLLVPLLEHSAPSRIVNVASIAQRPLDLGDITDPAEFDAGTAYAHSKLAMVMHTFTLAEQLADTRVTINALHPATMMDTSMVREMGERVRSTVDEGASAVINLAVGDDVSGRSGLYFNGQEEARANDQAYDSEAREALDALSRRLANLPPAS</sequence>
<dbReference type="InterPro" id="IPR006311">
    <property type="entry name" value="TAT_signal"/>
</dbReference>
<evidence type="ECO:0000256" key="2">
    <source>
        <dbReference type="RuleBase" id="RU000363"/>
    </source>
</evidence>
<dbReference type="Proteomes" id="UP000627715">
    <property type="component" value="Unassembled WGS sequence"/>
</dbReference>
<reference evidence="4" key="1">
    <citation type="journal article" date="2014" name="Int. J. Syst. Evol. Microbiol.">
        <title>Complete genome sequence of Corynebacterium casei LMG S-19264T (=DSM 44701T), isolated from a smear-ripened cheese.</title>
        <authorList>
            <consortium name="US DOE Joint Genome Institute (JGI-PGF)"/>
            <person name="Walter F."/>
            <person name="Albersmeier A."/>
            <person name="Kalinowski J."/>
            <person name="Ruckert C."/>
        </authorList>
    </citation>
    <scope>NUCLEOTIDE SEQUENCE</scope>
    <source>
        <strain evidence="4">CGMCC 1.15425</strain>
    </source>
</reference>
<keyword evidence="5" id="KW-1185">Reference proteome</keyword>
<dbReference type="SUPFAM" id="SSF51735">
    <property type="entry name" value="NAD(P)-binding Rossmann-fold domains"/>
    <property type="match status" value="1"/>
</dbReference>
<proteinExistence type="inferred from homology"/>
<dbReference type="AlphaFoldDB" id="A0A916QM62"/>
<dbReference type="Gene3D" id="3.40.50.720">
    <property type="entry name" value="NAD(P)-binding Rossmann-like Domain"/>
    <property type="match status" value="1"/>
</dbReference>
<dbReference type="GO" id="GO:0016491">
    <property type="term" value="F:oxidoreductase activity"/>
    <property type="evidence" value="ECO:0007669"/>
    <property type="project" value="UniProtKB-KW"/>
</dbReference>
<dbReference type="Pfam" id="PF00106">
    <property type="entry name" value="adh_short"/>
    <property type="match status" value="1"/>
</dbReference>
<reference evidence="4" key="2">
    <citation type="submission" date="2020-09" db="EMBL/GenBank/DDBJ databases">
        <authorList>
            <person name="Sun Q."/>
            <person name="Zhou Y."/>
        </authorList>
    </citation>
    <scope>NUCLEOTIDE SEQUENCE</scope>
    <source>
        <strain evidence="4">CGMCC 1.15425</strain>
    </source>
</reference>
<gene>
    <name evidence="4" type="ORF">GCM10011403_23030</name>
</gene>
<protein>
    <submittedName>
        <fullName evidence="4">Oxidoreductase</fullName>
    </submittedName>
</protein>
<name>A0A916QM62_9GAMM</name>
<comment type="caution">
    <text evidence="4">The sequence shown here is derived from an EMBL/GenBank/DDBJ whole genome shotgun (WGS) entry which is preliminary data.</text>
</comment>
<evidence type="ECO:0000313" key="4">
    <source>
        <dbReference type="EMBL" id="GFZ79407.1"/>
    </source>
</evidence>
<dbReference type="InterPro" id="IPR036291">
    <property type="entry name" value="NAD(P)-bd_dom_sf"/>
</dbReference>
<keyword evidence="1" id="KW-0560">Oxidoreductase</keyword>
<dbReference type="PANTHER" id="PTHR43157">
    <property type="entry name" value="PHOSPHATIDYLINOSITOL-GLYCAN BIOSYNTHESIS CLASS F PROTEIN-RELATED"/>
    <property type="match status" value="1"/>
</dbReference>
<comment type="similarity">
    <text evidence="2">Belongs to the short-chain dehydrogenases/reductases (SDR) family.</text>
</comment>
<dbReference type="OrthoDB" id="109589at2"/>
<dbReference type="PRINTS" id="PR00080">
    <property type="entry name" value="SDRFAMILY"/>
</dbReference>
<evidence type="ECO:0000313" key="5">
    <source>
        <dbReference type="Proteomes" id="UP000627715"/>
    </source>
</evidence>
<dbReference type="RefSeq" id="WP_082866374.1">
    <property type="nucleotide sequence ID" value="NZ_BMIY01000010.1"/>
</dbReference>
<keyword evidence="3" id="KW-0732">Signal</keyword>
<dbReference type="PROSITE" id="PS51318">
    <property type="entry name" value="TAT"/>
    <property type="match status" value="1"/>
</dbReference>
<dbReference type="PRINTS" id="PR00081">
    <property type="entry name" value="GDHRDH"/>
</dbReference>
<evidence type="ECO:0000256" key="1">
    <source>
        <dbReference type="ARBA" id="ARBA00023002"/>
    </source>
</evidence>